<dbReference type="OrthoDB" id="4279at2"/>
<protein>
    <recommendedName>
        <fullName evidence="12">Purine nucleoside phosphorylase</fullName>
    </recommendedName>
</protein>
<dbReference type="InterPro" id="IPR003730">
    <property type="entry name" value="Cu_polyphenol_OxRdtase"/>
</dbReference>
<evidence type="ECO:0000256" key="5">
    <source>
        <dbReference type="ARBA" id="ARBA00022679"/>
    </source>
</evidence>
<evidence type="ECO:0000256" key="7">
    <source>
        <dbReference type="ARBA" id="ARBA00022801"/>
    </source>
</evidence>
<dbReference type="CDD" id="cd16833">
    <property type="entry name" value="YfiH"/>
    <property type="match status" value="1"/>
</dbReference>
<dbReference type="GO" id="GO:0016787">
    <property type="term" value="F:hydrolase activity"/>
    <property type="evidence" value="ECO:0007669"/>
    <property type="project" value="UniProtKB-KW"/>
</dbReference>
<evidence type="ECO:0000256" key="1">
    <source>
        <dbReference type="ARBA" id="ARBA00000553"/>
    </source>
</evidence>
<evidence type="ECO:0000256" key="8">
    <source>
        <dbReference type="ARBA" id="ARBA00022833"/>
    </source>
</evidence>
<comment type="catalytic activity">
    <reaction evidence="10">
        <text>adenosine + phosphate = alpha-D-ribose 1-phosphate + adenine</text>
        <dbReference type="Rhea" id="RHEA:27642"/>
        <dbReference type="ChEBI" id="CHEBI:16335"/>
        <dbReference type="ChEBI" id="CHEBI:16708"/>
        <dbReference type="ChEBI" id="CHEBI:43474"/>
        <dbReference type="ChEBI" id="CHEBI:57720"/>
        <dbReference type="EC" id="2.4.2.1"/>
    </reaction>
    <physiologicalReaction direction="left-to-right" evidence="10">
        <dbReference type="Rhea" id="RHEA:27643"/>
    </physiologicalReaction>
</comment>
<evidence type="ECO:0000313" key="13">
    <source>
        <dbReference type="EMBL" id="SDH91376.1"/>
    </source>
</evidence>
<evidence type="ECO:0000313" key="14">
    <source>
        <dbReference type="Proteomes" id="UP000199017"/>
    </source>
</evidence>
<reference evidence="13 14" key="1">
    <citation type="submission" date="2016-10" db="EMBL/GenBank/DDBJ databases">
        <authorList>
            <person name="de Groot N.N."/>
        </authorList>
    </citation>
    <scope>NUCLEOTIDE SEQUENCE [LARGE SCALE GENOMIC DNA]</scope>
    <source>
        <strain evidence="14">P4B,CCM 7963,CECT 7998,DSM 25260,IBRC-M 10614,KCTC 13821</strain>
    </source>
</reference>
<organism evidence="13 14">
    <name type="scientific">Alteribacillus bidgolensis</name>
    <dbReference type="NCBI Taxonomy" id="930129"/>
    <lineage>
        <taxon>Bacteria</taxon>
        <taxon>Bacillati</taxon>
        <taxon>Bacillota</taxon>
        <taxon>Bacilli</taxon>
        <taxon>Bacillales</taxon>
        <taxon>Bacillaceae</taxon>
        <taxon>Alteribacillus</taxon>
    </lineage>
</organism>
<evidence type="ECO:0000256" key="4">
    <source>
        <dbReference type="ARBA" id="ARBA00007353"/>
    </source>
</evidence>
<keyword evidence="14" id="KW-1185">Reference proteome</keyword>
<keyword evidence="5" id="KW-0808">Transferase</keyword>
<dbReference type="PANTHER" id="PTHR30616:SF2">
    <property type="entry name" value="PURINE NUCLEOSIDE PHOSPHORYLASE LACC1"/>
    <property type="match status" value="1"/>
</dbReference>
<evidence type="ECO:0000256" key="11">
    <source>
        <dbReference type="ARBA" id="ARBA00049893"/>
    </source>
</evidence>
<evidence type="ECO:0000256" key="12">
    <source>
        <dbReference type="RuleBase" id="RU361274"/>
    </source>
</evidence>
<evidence type="ECO:0000256" key="6">
    <source>
        <dbReference type="ARBA" id="ARBA00022723"/>
    </source>
</evidence>
<comment type="catalytic activity">
    <reaction evidence="11">
        <text>S-methyl-5'-thioadenosine + phosphate = 5-(methylsulfanyl)-alpha-D-ribose 1-phosphate + adenine</text>
        <dbReference type="Rhea" id="RHEA:11852"/>
        <dbReference type="ChEBI" id="CHEBI:16708"/>
        <dbReference type="ChEBI" id="CHEBI:17509"/>
        <dbReference type="ChEBI" id="CHEBI:43474"/>
        <dbReference type="ChEBI" id="CHEBI:58533"/>
        <dbReference type="EC" id="2.4.2.28"/>
    </reaction>
    <physiologicalReaction direction="left-to-right" evidence="11">
        <dbReference type="Rhea" id="RHEA:11853"/>
    </physiologicalReaction>
</comment>
<dbReference type="STRING" id="930129.SAMN05216352_103300"/>
<dbReference type="Gene3D" id="3.60.140.10">
    <property type="entry name" value="CNF1/YfiH-like putative cysteine hydrolases"/>
    <property type="match status" value="1"/>
</dbReference>
<dbReference type="GO" id="GO:0005507">
    <property type="term" value="F:copper ion binding"/>
    <property type="evidence" value="ECO:0007669"/>
    <property type="project" value="TreeGrafter"/>
</dbReference>
<evidence type="ECO:0000256" key="9">
    <source>
        <dbReference type="ARBA" id="ARBA00047989"/>
    </source>
</evidence>
<dbReference type="RefSeq" id="WP_091582884.1">
    <property type="nucleotide sequence ID" value="NZ_FNDU01000003.1"/>
</dbReference>
<dbReference type="GO" id="GO:0017061">
    <property type="term" value="F:S-methyl-5-thioadenosine phosphorylase activity"/>
    <property type="evidence" value="ECO:0007669"/>
    <property type="project" value="UniProtKB-EC"/>
</dbReference>
<dbReference type="PANTHER" id="PTHR30616">
    <property type="entry name" value="UNCHARACTERIZED PROTEIN YFIH"/>
    <property type="match status" value="1"/>
</dbReference>
<dbReference type="Pfam" id="PF02578">
    <property type="entry name" value="Cu-oxidase_4"/>
    <property type="match status" value="1"/>
</dbReference>
<dbReference type="InterPro" id="IPR038371">
    <property type="entry name" value="Cu_polyphenol_OxRdtase_sf"/>
</dbReference>
<evidence type="ECO:0000256" key="10">
    <source>
        <dbReference type="ARBA" id="ARBA00048968"/>
    </source>
</evidence>
<comment type="similarity">
    <text evidence="4 12">Belongs to the purine nucleoside phosphorylase YfiH/LACC1 family.</text>
</comment>
<dbReference type="SUPFAM" id="SSF64438">
    <property type="entry name" value="CNF1/YfiH-like putative cysteine hydrolases"/>
    <property type="match status" value="1"/>
</dbReference>
<comment type="cofactor">
    <cofactor evidence="2">
        <name>Zn(2+)</name>
        <dbReference type="ChEBI" id="CHEBI:29105"/>
    </cofactor>
</comment>
<dbReference type="InterPro" id="IPR011324">
    <property type="entry name" value="Cytotoxic_necrot_fac-like_cat"/>
</dbReference>
<sequence>MMEKDPFSKKSERILSVNSKPFKREPSLLAGITTRKGGEGVKPFDSLNTAFHVGDEPQTVIANRKNIGKELGFPLSSWTASEQVHGNEIIKIRGEDKGKGALSRQSAAGEADGMYTNEKGLLLVSFYADCVPLIFFAPAAEFVGLAHAGWKGTALNIGGKFVNTWVQTEKINIEDIYVVIGPSISQEAYEVDDKVISQLEKLIPSYKPVPWYSTQKGRFQLDMKEMNKVLLEVAGLPSENIFVSSYCTYSEKELFFSHRRDGGGTGRMMSFIGLKENK</sequence>
<keyword evidence="7" id="KW-0378">Hydrolase</keyword>
<name>A0A1G8GAN7_9BACI</name>
<gene>
    <name evidence="13" type="ORF">SAMN05216352_103300</name>
</gene>
<comment type="catalytic activity">
    <reaction evidence="9">
        <text>adenosine + H2O + H(+) = inosine + NH4(+)</text>
        <dbReference type="Rhea" id="RHEA:24408"/>
        <dbReference type="ChEBI" id="CHEBI:15377"/>
        <dbReference type="ChEBI" id="CHEBI:15378"/>
        <dbReference type="ChEBI" id="CHEBI:16335"/>
        <dbReference type="ChEBI" id="CHEBI:17596"/>
        <dbReference type="ChEBI" id="CHEBI:28938"/>
        <dbReference type="EC" id="3.5.4.4"/>
    </reaction>
    <physiologicalReaction direction="left-to-right" evidence="9">
        <dbReference type="Rhea" id="RHEA:24409"/>
    </physiologicalReaction>
</comment>
<comment type="catalytic activity">
    <reaction evidence="1">
        <text>inosine + phosphate = alpha-D-ribose 1-phosphate + hypoxanthine</text>
        <dbReference type="Rhea" id="RHEA:27646"/>
        <dbReference type="ChEBI" id="CHEBI:17368"/>
        <dbReference type="ChEBI" id="CHEBI:17596"/>
        <dbReference type="ChEBI" id="CHEBI:43474"/>
        <dbReference type="ChEBI" id="CHEBI:57720"/>
        <dbReference type="EC" id="2.4.2.1"/>
    </reaction>
    <physiologicalReaction direction="left-to-right" evidence="1">
        <dbReference type="Rhea" id="RHEA:27647"/>
    </physiologicalReaction>
</comment>
<comment type="function">
    <text evidence="3">Purine nucleoside enzyme that catalyzes the phosphorolysis of adenosine and inosine nucleosides, yielding D-ribose 1-phosphate and the respective free bases, adenine and hypoxanthine. Also catalyzes the phosphorolysis of S-methyl-5'-thioadenosine into adenine and S-methyl-5-thio-alpha-D-ribose 1-phosphate. Also has adenosine deaminase activity.</text>
</comment>
<accession>A0A1G8GAN7</accession>
<evidence type="ECO:0000256" key="3">
    <source>
        <dbReference type="ARBA" id="ARBA00003215"/>
    </source>
</evidence>
<keyword evidence="6" id="KW-0479">Metal-binding</keyword>
<proteinExistence type="inferred from homology"/>
<dbReference type="EMBL" id="FNDU01000003">
    <property type="protein sequence ID" value="SDH91376.1"/>
    <property type="molecule type" value="Genomic_DNA"/>
</dbReference>
<dbReference type="Proteomes" id="UP000199017">
    <property type="component" value="Unassembled WGS sequence"/>
</dbReference>
<dbReference type="NCBIfam" id="TIGR00726">
    <property type="entry name" value="peptidoglycan editing factor PgeF"/>
    <property type="match status" value="1"/>
</dbReference>
<keyword evidence="8" id="KW-0862">Zinc</keyword>
<evidence type="ECO:0000256" key="2">
    <source>
        <dbReference type="ARBA" id="ARBA00001947"/>
    </source>
</evidence>
<dbReference type="AlphaFoldDB" id="A0A1G8GAN7"/>